<dbReference type="PANTHER" id="PTHR48222">
    <property type="entry name" value="PROTEINASE INHIBITOR, PROPEPTIDE"/>
    <property type="match status" value="1"/>
</dbReference>
<dbReference type="Proteomes" id="UP001345219">
    <property type="component" value="Chromosome 9"/>
</dbReference>
<keyword evidence="4" id="KW-1185">Reference proteome</keyword>
<keyword evidence="1" id="KW-0472">Membrane</keyword>
<name>A0AAN7GMW6_9MYRT</name>
<organism evidence="3 4">
    <name type="scientific">Trapa incisa</name>
    <dbReference type="NCBI Taxonomy" id="236973"/>
    <lineage>
        <taxon>Eukaryota</taxon>
        <taxon>Viridiplantae</taxon>
        <taxon>Streptophyta</taxon>
        <taxon>Embryophyta</taxon>
        <taxon>Tracheophyta</taxon>
        <taxon>Spermatophyta</taxon>
        <taxon>Magnoliopsida</taxon>
        <taxon>eudicotyledons</taxon>
        <taxon>Gunneridae</taxon>
        <taxon>Pentapetalae</taxon>
        <taxon>rosids</taxon>
        <taxon>malvids</taxon>
        <taxon>Myrtales</taxon>
        <taxon>Lythraceae</taxon>
        <taxon>Trapa</taxon>
    </lineage>
</organism>
<protein>
    <recommendedName>
        <fullName evidence="2">Inhibitor I9 domain-containing protein</fullName>
    </recommendedName>
</protein>
<feature type="transmembrane region" description="Helical" evidence="1">
    <location>
        <begin position="91"/>
        <end position="112"/>
    </location>
</feature>
<evidence type="ECO:0000259" key="2">
    <source>
        <dbReference type="Pfam" id="PF05922"/>
    </source>
</evidence>
<keyword evidence="1" id="KW-1133">Transmembrane helix</keyword>
<reference evidence="3 4" key="1">
    <citation type="journal article" date="2023" name="Hortic Res">
        <title>Pangenome of water caltrop reveals structural variations and asymmetric subgenome divergence after allopolyploidization.</title>
        <authorList>
            <person name="Zhang X."/>
            <person name="Chen Y."/>
            <person name="Wang L."/>
            <person name="Yuan Y."/>
            <person name="Fang M."/>
            <person name="Shi L."/>
            <person name="Lu R."/>
            <person name="Comes H.P."/>
            <person name="Ma Y."/>
            <person name="Chen Y."/>
            <person name="Huang G."/>
            <person name="Zhou Y."/>
            <person name="Zheng Z."/>
            <person name="Qiu Y."/>
        </authorList>
    </citation>
    <scope>NUCLEOTIDE SEQUENCE [LARGE SCALE GENOMIC DNA]</scope>
    <source>
        <tissue evidence="3">Roots</tissue>
    </source>
</reference>
<feature type="domain" description="Inhibitor I9" evidence="2">
    <location>
        <begin position="130"/>
        <end position="180"/>
    </location>
</feature>
<dbReference type="Gene3D" id="3.30.70.80">
    <property type="entry name" value="Peptidase S8 propeptide/proteinase inhibitor I9"/>
    <property type="match status" value="2"/>
</dbReference>
<dbReference type="AlphaFoldDB" id="A0AAN7GMW6"/>
<sequence>MAEAPSEATIRVIYTEKPPVNDVESHHIRTLAAVLGSEEAARRSLIYVYKNAASGFSAVLTPQQVEELSKQPGVYQSVPQRKGARAESFSLVFPPLVLVISIFFSSIAIAMARAPSEATVHIIYTEKPPVDDVESHHIRTLAAVLGSEEAARQSLIYVYKNAATGFSAKLTPQQVEELSTLTSPTPSLKVNPLALLWYLWSA</sequence>
<accession>A0AAN7GMW6</accession>
<evidence type="ECO:0000313" key="3">
    <source>
        <dbReference type="EMBL" id="KAK4745054.1"/>
    </source>
</evidence>
<gene>
    <name evidence="3" type="ORF">SAY87_011366</name>
</gene>
<feature type="domain" description="Inhibitor I9" evidence="2">
    <location>
        <begin position="21"/>
        <end position="79"/>
    </location>
</feature>
<dbReference type="InterPro" id="IPR010259">
    <property type="entry name" value="S8pro/Inhibitor_I9"/>
</dbReference>
<dbReference type="EMBL" id="JAXIOK010000022">
    <property type="protein sequence ID" value="KAK4745054.1"/>
    <property type="molecule type" value="Genomic_DNA"/>
</dbReference>
<dbReference type="Pfam" id="PF05922">
    <property type="entry name" value="Inhibitor_I9"/>
    <property type="match status" value="2"/>
</dbReference>
<comment type="caution">
    <text evidence="3">The sequence shown here is derived from an EMBL/GenBank/DDBJ whole genome shotgun (WGS) entry which is preliminary data.</text>
</comment>
<evidence type="ECO:0000313" key="4">
    <source>
        <dbReference type="Proteomes" id="UP001345219"/>
    </source>
</evidence>
<dbReference type="PANTHER" id="PTHR48222:SF4">
    <property type="entry name" value="PROTEINASE INHIBITOR, PROPEPTIDE"/>
    <property type="match status" value="1"/>
</dbReference>
<dbReference type="InterPro" id="IPR037045">
    <property type="entry name" value="S8pro/Inhibitor_I9_sf"/>
</dbReference>
<keyword evidence="1" id="KW-0812">Transmembrane</keyword>
<evidence type="ECO:0000256" key="1">
    <source>
        <dbReference type="SAM" id="Phobius"/>
    </source>
</evidence>
<proteinExistence type="predicted"/>